<feature type="compositionally biased region" description="Low complexity" evidence="1">
    <location>
        <begin position="40"/>
        <end position="58"/>
    </location>
</feature>
<reference evidence="2" key="1">
    <citation type="journal article" date="2019" name="bioRxiv">
        <title>The Genome of the Zebra Mussel, Dreissena polymorpha: A Resource for Invasive Species Research.</title>
        <authorList>
            <person name="McCartney M.A."/>
            <person name="Auch B."/>
            <person name="Kono T."/>
            <person name="Mallez S."/>
            <person name="Zhang Y."/>
            <person name="Obille A."/>
            <person name="Becker A."/>
            <person name="Abrahante J.E."/>
            <person name="Garbe J."/>
            <person name="Badalamenti J.P."/>
            <person name="Herman A."/>
            <person name="Mangelson H."/>
            <person name="Liachko I."/>
            <person name="Sullivan S."/>
            <person name="Sone E.D."/>
            <person name="Koren S."/>
            <person name="Silverstein K.A.T."/>
            <person name="Beckman K.B."/>
            <person name="Gohl D.M."/>
        </authorList>
    </citation>
    <scope>NUCLEOTIDE SEQUENCE</scope>
    <source>
        <strain evidence="2">Duluth1</strain>
        <tissue evidence="2">Whole animal</tissue>
    </source>
</reference>
<name>A0A9D3YL94_DREPO</name>
<gene>
    <name evidence="2" type="ORF">DPMN_077067</name>
</gene>
<keyword evidence="3" id="KW-1185">Reference proteome</keyword>
<accession>A0A9D3YL94</accession>
<protein>
    <submittedName>
        <fullName evidence="2">Uncharacterized protein</fullName>
    </submittedName>
</protein>
<dbReference type="EMBL" id="JAIWYP010000015">
    <property type="protein sequence ID" value="KAH3702066.1"/>
    <property type="molecule type" value="Genomic_DNA"/>
</dbReference>
<comment type="caution">
    <text evidence="2">The sequence shown here is derived from an EMBL/GenBank/DDBJ whole genome shotgun (WGS) entry which is preliminary data.</text>
</comment>
<dbReference type="Proteomes" id="UP000828390">
    <property type="component" value="Unassembled WGS sequence"/>
</dbReference>
<sequence>MTSVVRLALTNVKWMGRNTQKVSRCPQVIRAQSARVVAEASIASSPRASPSRARTRSSLQTSVAPSALRNAW</sequence>
<evidence type="ECO:0000256" key="1">
    <source>
        <dbReference type="SAM" id="MobiDB-lite"/>
    </source>
</evidence>
<evidence type="ECO:0000313" key="3">
    <source>
        <dbReference type="Proteomes" id="UP000828390"/>
    </source>
</evidence>
<feature type="region of interest" description="Disordered" evidence="1">
    <location>
        <begin position="40"/>
        <end position="72"/>
    </location>
</feature>
<organism evidence="2 3">
    <name type="scientific">Dreissena polymorpha</name>
    <name type="common">Zebra mussel</name>
    <name type="synonym">Mytilus polymorpha</name>
    <dbReference type="NCBI Taxonomy" id="45954"/>
    <lineage>
        <taxon>Eukaryota</taxon>
        <taxon>Metazoa</taxon>
        <taxon>Spiralia</taxon>
        <taxon>Lophotrochozoa</taxon>
        <taxon>Mollusca</taxon>
        <taxon>Bivalvia</taxon>
        <taxon>Autobranchia</taxon>
        <taxon>Heteroconchia</taxon>
        <taxon>Euheterodonta</taxon>
        <taxon>Imparidentia</taxon>
        <taxon>Neoheterodontei</taxon>
        <taxon>Myida</taxon>
        <taxon>Dreissenoidea</taxon>
        <taxon>Dreissenidae</taxon>
        <taxon>Dreissena</taxon>
    </lineage>
</organism>
<evidence type="ECO:0000313" key="2">
    <source>
        <dbReference type="EMBL" id="KAH3702066.1"/>
    </source>
</evidence>
<reference evidence="2" key="2">
    <citation type="submission" date="2020-11" db="EMBL/GenBank/DDBJ databases">
        <authorList>
            <person name="McCartney M.A."/>
            <person name="Auch B."/>
            <person name="Kono T."/>
            <person name="Mallez S."/>
            <person name="Becker A."/>
            <person name="Gohl D.M."/>
            <person name="Silverstein K.A.T."/>
            <person name="Koren S."/>
            <person name="Bechman K.B."/>
            <person name="Herman A."/>
            <person name="Abrahante J.E."/>
            <person name="Garbe J."/>
        </authorList>
    </citation>
    <scope>NUCLEOTIDE SEQUENCE</scope>
    <source>
        <strain evidence="2">Duluth1</strain>
        <tissue evidence="2">Whole animal</tissue>
    </source>
</reference>
<dbReference type="AlphaFoldDB" id="A0A9D3YL94"/>
<proteinExistence type="predicted"/>